<comment type="subcellular location">
    <subcellularLocation>
        <location evidence="1">Nucleus</location>
    </subcellularLocation>
</comment>
<comment type="caution">
    <text evidence="7">The sequence shown here is derived from an EMBL/GenBank/DDBJ whole genome shotgun (WGS) entry which is preliminary data.</text>
</comment>
<keyword evidence="2" id="KW-0805">Transcription regulation</keyword>
<protein>
    <recommendedName>
        <fullName evidence="6">MADS-box domain-containing protein</fullName>
    </recommendedName>
</protein>
<dbReference type="AlphaFoldDB" id="A0A498HFG8"/>
<dbReference type="Proteomes" id="UP000290289">
    <property type="component" value="Chromosome 17"/>
</dbReference>
<evidence type="ECO:0000313" key="8">
    <source>
        <dbReference type="Proteomes" id="UP000290289"/>
    </source>
</evidence>
<dbReference type="PRINTS" id="PR00404">
    <property type="entry name" value="MADSDOMAIN"/>
</dbReference>
<dbReference type="Pfam" id="PF00319">
    <property type="entry name" value="SRF-TF"/>
    <property type="match status" value="1"/>
</dbReference>
<dbReference type="SUPFAM" id="SSF55455">
    <property type="entry name" value="SRF-like"/>
    <property type="match status" value="1"/>
</dbReference>
<sequence length="363" mass="41846">MNMGRGRLNMELIANERSRKTTFQKRRKGIMKKAYEFSTLCEVDVCMIIYGPKLTDRPPELQTWPKNPEEVNRIINKYKASTMCKPPKKTFDLSDLLMDRKNKVYADIYRKRKEMYETKYPAWDERINTFSESQLEALLNALDGKLESGKRTLLNRKKEAAGHQILVMKKEAPTLLMGGNLDVGESSSRKHPCNYEEDQNHMSSFSNNMVDHILQQYPHQPCDQMLQFDNSNVYLSNLLAPNPGPTAMWMLRESNYSLQFSAGASGSNSEFPVAGNQGNFSDPMMIHSTVENTNMNMVMVNNNLNPPRSSYMSQQYYDRLMQPAVPYMQYPVMPASISSHPVQLRASQAKDDQYQDINHYLWS</sequence>
<evidence type="ECO:0000259" key="6">
    <source>
        <dbReference type="PROSITE" id="PS50066"/>
    </source>
</evidence>
<keyword evidence="8" id="KW-1185">Reference proteome</keyword>
<dbReference type="PANTHER" id="PTHR48019">
    <property type="entry name" value="SERUM RESPONSE FACTOR HOMOLOG"/>
    <property type="match status" value="1"/>
</dbReference>
<keyword evidence="5" id="KW-0539">Nucleus</keyword>
<dbReference type="InterPro" id="IPR050142">
    <property type="entry name" value="MADS-box/MEF2_TF"/>
</dbReference>
<dbReference type="EMBL" id="RDQH01000343">
    <property type="protein sequence ID" value="RXH68622.1"/>
    <property type="molecule type" value="Genomic_DNA"/>
</dbReference>
<dbReference type="GO" id="GO:0000987">
    <property type="term" value="F:cis-regulatory region sequence-specific DNA binding"/>
    <property type="evidence" value="ECO:0007669"/>
    <property type="project" value="InterPro"/>
</dbReference>
<evidence type="ECO:0000256" key="2">
    <source>
        <dbReference type="ARBA" id="ARBA00023015"/>
    </source>
</evidence>
<dbReference type="Gene3D" id="3.40.1810.10">
    <property type="entry name" value="Transcription factor, MADS-box"/>
    <property type="match status" value="1"/>
</dbReference>
<dbReference type="InterPro" id="IPR036879">
    <property type="entry name" value="TF_MADSbox_sf"/>
</dbReference>
<gene>
    <name evidence="7" type="ORF">DVH24_030955</name>
</gene>
<dbReference type="InterPro" id="IPR002100">
    <property type="entry name" value="TF_MADSbox"/>
</dbReference>
<dbReference type="PROSITE" id="PS50066">
    <property type="entry name" value="MADS_BOX_2"/>
    <property type="match status" value="1"/>
</dbReference>
<proteinExistence type="predicted"/>
<dbReference type="GO" id="GO:0000981">
    <property type="term" value="F:DNA-binding transcription factor activity, RNA polymerase II-specific"/>
    <property type="evidence" value="ECO:0007669"/>
    <property type="project" value="InterPro"/>
</dbReference>
<evidence type="ECO:0000256" key="5">
    <source>
        <dbReference type="ARBA" id="ARBA00023242"/>
    </source>
</evidence>
<evidence type="ECO:0000256" key="4">
    <source>
        <dbReference type="ARBA" id="ARBA00023163"/>
    </source>
</evidence>
<feature type="domain" description="MADS-box" evidence="6">
    <location>
        <begin position="3"/>
        <end position="53"/>
    </location>
</feature>
<dbReference type="GO" id="GO:0046983">
    <property type="term" value="F:protein dimerization activity"/>
    <property type="evidence" value="ECO:0007669"/>
    <property type="project" value="InterPro"/>
</dbReference>
<evidence type="ECO:0000313" key="7">
    <source>
        <dbReference type="EMBL" id="RXH68622.1"/>
    </source>
</evidence>
<reference evidence="7 8" key="1">
    <citation type="submission" date="2018-10" db="EMBL/GenBank/DDBJ databases">
        <title>A high-quality apple genome assembly.</title>
        <authorList>
            <person name="Hu J."/>
        </authorList>
    </citation>
    <scope>NUCLEOTIDE SEQUENCE [LARGE SCALE GENOMIC DNA]</scope>
    <source>
        <strain evidence="8">cv. HFTH1</strain>
        <tissue evidence="7">Young leaf</tissue>
    </source>
</reference>
<dbReference type="CDD" id="cd00266">
    <property type="entry name" value="MADS_SRF_like"/>
    <property type="match status" value="1"/>
</dbReference>
<evidence type="ECO:0000256" key="3">
    <source>
        <dbReference type="ARBA" id="ARBA00023125"/>
    </source>
</evidence>
<accession>A0A498HFG8</accession>
<organism evidence="7 8">
    <name type="scientific">Malus domestica</name>
    <name type="common">Apple</name>
    <name type="synonym">Pyrus malus</name>
    <dbReference type="NCBI Taxonomy" id="3750"/>
    <lineage>
        <taxon>Eukaryota</taxon>
        <taxon>Viridiplantae</taxon>
        <taxon>Streptophyta</taxon>
        <taxon>Embryophyta</taxon>
        <taxon>Tracheophyta</taxon>
        <taxon>Spermatophyta</taxon>
        <taxon>Magnoliopsida</taxon>
        <taxon>eudicotyledons</taxon>
        <taxon>Gunneridae</taxon>
        <taxon>Pentapetalae</taxon>
        <taxon>rosids</taxon>
        <taxon>fabids</taxon>
        <taxon>Rosales</taxon>
        <taxon>Rosaceae</taxon>
        <taxon>Amygdaloideae</taxon>
        <taxon>Maleae</taxon>
        <taxon>Malus</taxon>
    </lineage>
</organism>
<dbReference type="STRING" id="3750.A0A498HFG8"/>
<name>A0A498HFG8_MALDO</name>
<evidence type="ECO:0000256" key="1">
    <source>
        <dbReference type="ARBA" id="ARBA00004123"/>
    </source>
</evidence>
<dbReference type="SMART" id="SM00432">
    <property type="entry name" value="MADS"/>
    <property type="match status" value="1"/>
</dbReference>
<dbReference type="GO" id="GO:0005634">
    <property type="term" value="C:nucleus"/>
    <property type="evidence" value="ECO:0007669"/>
    <property type="project" value="UniProtKB-SubCell"/>
</dbReference>
<keyword evidence="3" id="KW-0238">DNA-binding</keyword>
<dbReference type="GO" id="GO:0045944">
    <property type="term" value="P:positive regulation of transcription by RNA polymerase II"/>
    <property type="evidence" value="ECO:0007669"/>
    <property type="project" value="InterPro"/>
</dbReference>
<dbReference type="InterPro" id="IPR033897">
    <property type="entry name" value="SRF-like_MADS-box"/>
</dbReference>
<keyword evidence="4" id="KW-0804">Transcription</keyword>